<dbReference type="EMBL" id="CP141259">
    <property type="protein sequence ID" value="WRL45703.1"/>
    <property type="molecule type" value="Genomic_DNA"/>
</dbReference>
<dbReference type="CDD" id="cd05403">
    <property type="entry name" value="NT_KNTase_like"/>
    <property type="match status" value="1"/>
</dbReference>
<protein>
    <submittedName>
        <fullName evidence="1">Nucleotidyltransferase domain-containing protein</fullName>
        <ecNumber evidence="1">2.7.7.-</ecNumber>
    </submittedName>
</protein>
<gene>
    <name evidence="1" type="ORF">U5817_21270</name>
</gene>
<dbReference type="RefSeq" id="WP_407278736.1">
    <property type="nucleotide sequence ID" value="NZ_CP141259.1"/>
</dbReference>
<organism evidence="1 2">
    <name type="scientific">Aromatoleum evansii</name>
    <name type="common">Azoarcus evansii</name>
    <dbReference type="NCBI Taxonomy" id="59406"/>
    <lineage>
        <taxon>Bacteria</taxon>
        <taxon>Pseudomonadati</taxon>
        <taxon>Pseudomonadota</taxon>
        <taxon>Betaproteobacteria</taxon>
        <taxon>Rhodocyclales</taxon>
        <taxon>Rhodocyclaceae</taxon>
        <taxon>Aromatoleum</taxon>
    </lineage>
</organism>
<sequence>MERPIPHLRQRLSDLQRCGRVRLDREEIDALAYALDGVSAASVALFGSRTQAERRGGDIDLLVLTEAPAFETSRRVATRFFERCEEKIDVVVLPPDGGVPEQRAFLASINRVDLA</sequence>
<accession>A0ABZ1ANK4</accession>
<reference evidence="1 2" key="1">
    <citation type="submission" date="2023-12" db="EMBL/GenBank/DDBJ databases">
        <title>A. evansii MAY27, complete genome.</title>
        <authorList>
            <person name="Wang Y."/>
        </authorList>
    </citation>
    <scope>NUCLEOTIDE SEQUENCE [LARGE SCALE GENOMIC DNA]</scope>
    <source>
        <strain evidence="1 2">MAY27</strain>
    </source>
</reference>
<keyword evidence="1" id="KW-0548">Nucleotidyltransferase</keyword>
<name>A0ABZ1ANK4_AROEV</name>
<dbReference type="InterPro" id="IPR043519">
    <property type="entry name" value="NT_sf"/>
</dbReference>
<dbReference type="GO" id="GO:0016779">
    <property type="term" value="F:nucleotidyltransferase activity"/>
    <property type="evidence" value="ECO:0007669"/>
    <property type="project" value="UniProtKB-KW"/>
</dbReference>
<keyword evidence="2" id="KW-1185">Reference proteome</keyword>
<dbReference type="SUPFAM" id="SSF81301">
    <property type="entry name" value="Nucleotidyltransferase"/>
    <property type="match status" value="1"/>
</dbReference>
<dbReference type="Gene3D" id="3.30.460.10">
    <property type="entry name" value="Beta Polymerase, domain 2"/>
    <property type="match status" value="1"/>
</dbReference>
<keyword evidence="1" id="KW-0808">Transferase</keyword>
<evidence type="ECO:0000313" key="1">
    <source>
        <dbReference type="EMBL" id="WRL45703.1"/>
    </source>
</evidence>
<evidence type="ECO:0000313" key="2">
    <source>
        <dbReference type="Proteomes" id="UP001626593"/>
    </source>
</evidence>
<proteinExistence type="predicted"/>
<dbReference type="EC" id="2.7.7.-" evidence="1"/>
<dbReference type="Proteomes" id="UP001626593">
    <property type="component" value="Chromosome"/>
</dbReference>